<evidence type="ECO:0000256" key="1">
    <source>
        <dbReference type="SAM" id="MobiDB-lite"/>
    </source>
</evidence>
<accession>A0A4C1YL77</accession>
<feature type="compositionally biased region" description="Low complexity" evidence="1">
    <location>
        <begin position="63"/>
        <end position="72"/>
    </location>
</feature>
<sequence>MRTIYEGIGRYLIESRVTVTYDRARPYRGTSATDRGLRASHVGARGRALSGTRRRREKFSPGRPRAAAAAAPAQIERNITWSPAAASRGPCSTSRSTNIGRPRRPHLFIAPAERAAAAALTWSSPLYYFTPAARWLGPAARRRRDQPRAVSHSPLSKLVMFHFDYDGFAH</sequence>
<evidence type="ECO:0000313" key="3">
    <source>
        <dbReference type="Proteomes" id="UP000299102"/>
    </source>
</evidence>
<proteinExistence type="predicted"/>
<organism evidence="2 3">
    <name type="scientific">Eumeta variegata</name>
    <name type="common">Bagworm moth</name>
    <name type="synonym">Eumeta japonica</name>
    <dbReference type="NCBI Taxonomy" id="151549"/>
    <lineage>
        <taxon>Eukaryota</taxon>
        <taxon>Metazoa</taxon>
        <taxon>Ecdysozoa</taxon>
        <taxon>Arthropoda</taxon>
        <taxon>Hexapoda</taxon>
        <taxon>Insecta</taxon>
        <taxon>Pterygota</taxon>
        <taxon>Neoptera</taxon>
        <taxon>Endopterygota</taxon>
        <taxon>Lepidoptera</taxon>
        <taxon>Glossata</taxon>
        <taxon>Ditrysia</taxon>
        <taxon>Tineoidea</taxon>
        <taxon>Psychidae</taxon>
        <taxon>Oiketicinae</taxon>
        <taxon>Eumeta</taxon>
    </lineage>
</organism>
<evidence type="ECO:0000313" key="2">
    <source>
        <dbReference type="EMBL" id="GBP75177.1"/>
    </source>
</evidence>
<reference evidence="2 3" key="1">
    <citation type="journal article" date="2019" name="Commun. Biol.">
        <title>The bagworm genome reveals a unique fibroin gene that provides high tensile strength.</title>
        <authorList>
            <person name="Kono N."/>
            <person name="Nakamura H."/>
            <person name="Ohtoshi R."/>
            <person name="Tomita M."/>
            <person name="Numata K."/>
            <person name="Arakawa K."/>
        </authorList>
    </citation>
    <scope>NUCLEOTIDE SEQUENCE [LARGE SCALE GENOMIC DNA]</scope>
</reference>
<name>A0A4C1YL77_EUMVA</name>
<gene>
    <name evidence="2" type="ORF">EVAR_90346_1</name>
</gene>
<dbReference type="EMBL" id="BGZK01001238">
    <property type="protein sequence ID" value="GBP75177.1"/>
    <property type="molecule type" value="Genomic_DNA"/>
</dbReference>
<keyword evidence="3" id="KW-1185">Reference proteome</keyword>
<dbReference type="AlphaFoldDB" id="A0A4C1YL77"/>
<feature type="region of interest" description="Disordered" evidence="1">
    <location>
        <begin position="42"/>
        <end position="72"/>
    </location>
</feature>
<protein>
    <submittedName>
        <fullName evidence="2">Uncharacterized protein</fullName>
    </submittedName>
</protein>
<dbReference type="Proteomes" id="UP000299102">
    <property type="component" value="Unassembled WGS sequence"/>
</dbReference>
<comment type="caution">
    <text evidence="2">The sequence shown here is derived from an EMBL/GenBank/DDBJ whole genome shotgun (WGS) entry which is preliminary data.</text>
</comment>